<dbReference type="AlphaFoldDB" id="A0A917MKS3"/>
<keyword evidence="3" id="KW-1185">Reference proteome</keyword>
<evidence type="ECO:0000313" key="3">
    <source>
        <dbReference type="Proteomes" id="UP000657592"/>
    </source>
</evidence>
<organism evidence="2 3">
    <name type="scientific">Microbacterium album</name>
    <dbReference type="NCBI Taxonomy" id="2053191"/>
    <lineage>
        <taxon>Bacteria</taxon>
        <taxon>Bacillati</taxon>
        <taxon>Actinomycetota</taxon>
        <taxon>Actinomycetes</taxon>
        <taxon>Micrococcales</taxon>
        <taxon>Microbacteriaceae</taxon>
        <taxon>Microbacterium</taxon>
    </lineage>
</organism>
<dbReference type="Proteomes" id="UP000657592">
    <property type="component" value="Unassembled WGS sequence"/>
</dbReference>
<sequence>MSAGPIKQSRDAWKPQPKSTPDAHRVCAPMPRRAGLSYCGRNGRRVVSDWAQVKCADCLAARAADVAAGAE</sequence>
<name>A0A917MKS3_9MICO</name>
<reference evidence="2" key="2">
    <citation type="submission" date="2020-09" db="EMBL/GenBank/DDBJ databases">
        <authorList>
            <person name="Sun Q."/>
            <person name="Zhou Y."/>
        </authorList>
    </citation>
    <scope>NUCLEOTIDE SEQUENCE</scope>
    <source>
        <strain evidence="2">CGMCC 1.15794</strain>
    </source>
</reference>
<reference evidence="2" key="1">
    <citation type="journal article" date="2014" name="Int. J. Syst. Evol. Microbiol.">
        <title>Complete genome sequence of Corynebacterium casei LMG S-19264T (=DSM 44701T), isolated from a smear-ripened cheese.</title>
        <authorList>
            <consortium name="US DOE Joint Genome Institute (JGI-PGF)"/>
            <person name="Walter F."/>
            <person name="Albersmeier A."/>
            <person name="Kalinowski J."/>
            <person name="Ruckert C."/>
        </authorList>
    </citation>
    <scope>NUCLEOTIDE SEQUENCE</scope>
    <source>
        <strain evidence="2">CGMCC 1.15794</strain>
    </source>
</reference>
<proteinExistence type="predicted"/>
<feature type="region of interest" description="Disordered" evidence="1">
    <location>
        <begin position="1"/>
        <end position="27"/>
    </location>
</feature>
<gene>
    <name evidence="2" type="ORF">GCM10010921_01470</name>
</gene>
<protein>
    <submittedName>
        <fullName evidence="2">Uncharacterized protein</fullName>
    </submittedName>
</protein>
<accession>A0A917MKS3</accession>
<evidence type="ECO:0000313" key="2">
    <source>
        <dbReference type="EMBL" id="GGH34058.1"/>
    </source>
</evidence>
<evidence type="ECO:0000256" key="1">
    <source>
        <dbReference type="SAM" id="MobiDB-lite"/>
    </source>
</evidence>
<comment type="caution">
    <text evidence="2">The sequence shown here is derived from an EMBL/GenBank/DDBJ whole genome shotgun (WGS) entry which is preliminary data.</text>
</comment>
<dbReference type="EMBL" id="BMJY01000001">
    <property type="protein sequence ID" value="GGH34058.1"/>
    <property type="molecule type" value="Genomic_DNA"/>
</dbReference>